<feature type="domain" description="Metallo-beta-lactamase" evidence="1">
    <location>
        <begin position="113"/>
        <end position="314"/>
    </location>
</feature>
<gene>
    <name evidence="2" type="ordered locus">VC0395_A2786</name>
</gene>
<evidence type="ECO:0000313" key="3">
    <source>
        <dbReference type="Proteomes" id="UP000000249"/>
    </source>
</evidence>
<name>A0A0H3AMF2_VIBC3</name>
<evidence type="ECO:0000313" key="2">
    <source>
        <dbReference type="EMBL" id="ABQ21691.1"/>
    </source>
</evidence>
<dbReference type="PATRIC" id="fig|345073.21.peg.406"/>
<dbReference type="GO" id="GO:0005737">
    <property type="term" value="C:cytoplasm"/>
    <property type="evidence" value="ECO:0007669"/>
    <property type="project" value="TreeGrafter"/>
</dbReference>
<dbReference type="InterPro" id="IPR036866">
    <property type="entry name" value="RibonucZ/Hydroxyglut_hydro"/>
</dbReference>
<dbReference type="RefSeq" id="WP_000004747.1">
    <property type="nucleotide sequence ID" value="NC_009457.1"/>
</dbReference>
<proteinExistence type="predicted"/>
<dbReference type="KEGG" id="vcr:VC395_0419"/>
<dbReference type="eggNOG" id="COG2220">
    <property type="taxonomic scope" value="Bacteria"/>
</dbReference>
<organism evidence="2 3">
    <name type="scientific">Vibrio cholerae serotype O1 (strain ATCC 39541 / Classical Ogawa 395 / O395)</name>
    <dbReference type="NCBI Taxonomy" id="345073"/>
    <lineage>
        <taxon>Bacteria</taxon>
        <taxon>Pseudomonadati</taxon>
        <taxon>Pseudomonadota</taxon>
        <taxon>Gammaproteobacteria</taxon>
        <taxon>Vibrionales</taxon>
        <taxon>Vibrionaceae</taxon>
        <taxon>Vibrio</taxon>
    </lineage>
</organism>
<dbReference type="PANTHER" id="PTHR15032">
    <property type="entry name" value="N-ACYL-PHOSPHATIDYLETHANOLAMINE-HYDROLYZING PHOSPHOLIPASE D"/>
    <property type="match status" value="1"/>
</dbReference>
<dbReference type="Proteomes" id="UP000000249">
    <property type="component" value="Chromosome 1"/>
</dbReference>
<sequence>MSETAIQTKTQTRQRKVFAHHHVQHYRSQLERRISHSPQFRQGKVINAMPHITATPSWWQTAWSYFGGRAQLKPNAQLPVAPLNLQALQTRSQALRVTWLGHSSLFIEVDGLRVLTDPVFDYASPWIAKAWFARNLPNSGVREQLPLPDVIVISHDHYDHLEQASVVYYAAHSVTFYVPLGVGQHLIRWGVSPERIIEFDWWEQIKREGVEFICTPANHNSGRYYLDHNATLWCSWVIKGHQETLYFSGDSAYDTHFAKIAERCGPIDLACLEVAADVKQHQGYPVENWGHMQAKHTVQAFRDLQAQKLLPIHWATYELFTHQWDEPIADLVKHCQEQSITLLTPMAGESLTMANHSANHAWWQGLDTEPTSGARYWQMGLACSLLLLLMVV</sequence>
<dbReference type="InterPro" id="IPR001279">
    <property type="entry name" value="Metallo-B-lactamas"/>
</dbReference>
<accession>A0A0H3AMF2</accession>
<reference evidence="2 3" key="1">
    <citation type="submission" date="2007-03" db="EMBL/GenBank/DDBJ databases">
        <authorList>
            <person name="Heidelberg J."/>
        </authorList>
    </citation>
    <scope>NUCLEOTIDE SEQUENCE [LARGE SCALE GENOMIC DNA]</scope>
    <source>
        <strain evidence="3">ATCC 39541 / Classical Ogawa 395 / O395</strain>
    </source>
</reference>
<dbReference type="PANTHER" id="PTHR15032:SF4">
    <property type="entry name" value="N-ACYL-PHOSPHATIDYLETHANOLAMINE-HYDROLYZING PHOSPHOLIPASE D"/>
    <property type="match status" value="1"/>
</dbReference>
<protein>
    <recommendedName>
        <fullName evidence="1">Metallo-beta-lactamase domain-containing protein</fullName>
    </recommendedName>
</protein>
<dbReference type="Pfam" id="PF12706">
    <property type="entry name" value="Lactamase_B_2"/>
    <property type="match status" value="1"/>
</dbReference>
<dbReference type="EMBL" id="CP000627">
    <property type="protein sequence ID" value="ABQ21691.1"/>
    <property type="molecule type" value="Genomic_DNA"/>
</dbReference>
<dbReference type="AlphaFoldDB" id="A0A0H3AMF2"/>
<dbReference type="SUPFAM" id="SSF56281">
    <property type="entry name" value="Metallo-hydrolase/oxidoreductase"/>
    <property type="match status" value="1"/>
</dbReference>
<dbReference type="Gene3D" id="3.60.15.10">
    <property type="entry name" value="Ribonuclease Z/Hydroxyacylglutathione hydrolase-like"/>
    <property type="match status" value="1"/>
</dbReference>
<evidence type="ECO:0000259" key="1">
    <source>
        <dbReference type="Pfam" id="PF12706"/>
    </source>
</evidence>
<dbReference type="OrthoDB" id="9805728at2"/>
<dbReference type="KEGG" id="vco:VC0395_A2786"/>